<organism evidence="4 5">
    <name type="scientific">Streptomyces varsoviensis</name>
    <dbReference type="NCBI Taxonomy" id="67373"/>
    <lineage>
        <taxon>Bacteria</taxon>
        <taxon>Bacillati</taxon>
        <taxon>Actinomycetota</taxon>
        <taxon>Actinomycetes</taxon>
        <taxon>Kitasatosporales</taxon>
        <taxon>Streptomycetaceae</taxon>
        <taxon>Streptomyces</taxon>
    </lineage>
</organism>
<dbReference type="SUPFAM" id="SSF51735">
    <property type="entry name" value="NAD(P)-binding Rossmann-fold domains"/>
    <property type="match status" value="1"/>
</dbReference>
<feature type="non-terminal residue" evidence="4">
    <location>
        <position position="1"/>
    </location>
</feature>
<protein>
    <recommendedName>
        <fullName evidence="3">Thioester reductase (TE) domain-containing protein</fullName>
    </recommendedName>
</protein>
<dbReference type="CDD" id="cd05235">
    <property type="entry name" value="SDR_e1"/>
    <property type="match status" value="1"/>
</dbReference>
<sequence>GVDFAAEAELDDRLTFDAPSGSDPTAPETVLLTGGTGFFGVHLIDQLAEAGVPEIRCLTRADDSAAAHARIAARMRHYGLDPSCCEDRIVPVPGTLEAPRFGLSDADWQQLARTTDVIVHAGSRVNFAYPYEALAPANVGGTRTVLELAATHRLKPVHYISTVAVAAGEGAAGTRRLDEDTPPGHPELISLGYPETKWVAERLIAQAAARGLPTAVHRPYEITGTRDRGVWNTDTMMCALFRTIAETGLAPDIPLPLDFVPVDYTAQAVVHILTHERPDGRAYHLTNPRPARLPLLNDRLRAMGYPLTDLGYDDWVARLAKLTSHHP</sequence>
<name>A0ABR5J9K5_9ACTN</name>
<gene>
    <name evidence="4" type="ORF">ADK38_10825</name>
</gene>
<dbReference type="PANTHER" id="PTHR44845">
    <property type="entry name" value="CARRIER DOMAIN-CONTAINING PROTEIN"/>
    <property type="match status" value="1"/>
</dbReference>
<dbReference type="PANTHER" id="PTHR44845:SF6">
    <property type="entry name" value="BETA-ALANINE-ACTIVATING ENZYME"/>
    <property type="match status" value="1"/>
</dbReference>
<dbReference type="InterPro" id="IPR010080">
    <property type="entry name" value="Thioester_reductase-like_dom"/>
</dbReference>
<keyword evidence="5" id="KW-1185">Reference proteome</keyword>
<evidence type="ECO:0000313" key="4">
    <source>
        <dbReference type="EMBL" id="KOG90057.1"/>
    </source>
</evidence>
<dbReference type="InterPro" id="IPR013120">
    <property type="entry name" value="FAR_NAD-bd"/>
</dbReference>
<dbReference type="Pfam" id="PF07993">
    <property type="entry name" value="NAD_binding_4"/>
    <property type="match status" value="1"/>
</dbReference>
<evidence type="ECO:0000256" key="1">
    <source>
        <dbReference type="ARBA" id="ARBA00022450"/>
    </source>
</evidence>
<feature type="non-terminal residue" evidence="4">
    <location>
        <position position="327"/>
    </location>
</feature>
<dbReference type="EMBL" id="LGUT01000911">
    <property type="protein sequence ID" value="KOG90057.1"/>
    <property type="molecule type" value="Genomic_DNA"/>
</dbReference>
<evidence type="ECO:0000259" key="3">
    <source>
        <dbReference type="Pfam" id="PF07993"/>
    </source>
</evidence>
<dbReference type="InterPro" id="IPR036291">
    <property type="entry name" value="NAD(P)-bd_dom_sf"/>
</dbReference>
<comment type="caution">
    <text evidence="4">The sequence shown here is derived from an EMBL/GenBank/DDBJ whole genome shotgun (WGS) entry which is preliminary data.</text>
</comment>
<dbReference type="NCBIfam" id="TIGR01746">
    <property type="entry name" value="Thioester-redct"/>
    <property type="match status" value="1"/>
</dbReference>
<evidence type="ECO:0000256" key="2">
    <source>
        <dbReference type="ARBA" id="ARBA00022553"/>
    </source>
</evidence>
<accession>A0ABR5J9K5</accession>
<keyword evidence="1" id="KW-0596">Phosphopantetheine</keyword>
<proteinExistence type="predicted"/>
<feature type="domain" description="Thioester reductase (TE)" evidence="3">
    <location>
        <begin position="32"/>
        <end position="269"/>
    </location>
</feature>
<reference evidence="4 5" key="1">
    <citation type="submission" date="2015-07" db="EMBL/GenBank/DDBJ databases">
        <authorList>
            <person name="Ju K.-S."/>
            <person name="Doroghazi J.R."/>
            <person name="Metcalf W.W."/>
        </authorList>
    </citation>
    <scope>NUCLEOTIDE SEQUENCE [LARGE SCALE GENOMIC DNA]</scope>
    <source>
        <strain evidence="4 5">NRRL B-3589</strain>
    </source>
</reference>
<evidence type="ECO:0000313" key="5">
    <source>
        <dbReference type="Proteomes" id="UP000037020"/>
    </source>
</evidence>
<keyword evidence="2" id="KW-0597">Phosphoprotein</keyword>
<dbReference type="Gene3D" id="3.40.50.720">
    <property type="entry name" value="NAD(P)-binding Rossmann-like Domain"/>
    <property type="match status" value="1"/>
</dbReference>
<dbReference type="Proteomes" id="UP000037020">
    <property type="component" value="Unassembled WGS sequence"/>
</dbReference>